<feature type="compositionally biased region" description="Low complexity" evidence="1">
    <location>
        <begin position="330"/>
        <end position="342"/>
    </location>
</feature>
<reference evidence="2 3" key="1">
    <citation type="submission" date="2013-11" db="EMBL/GenBank/DDBJ databases">
        <title>The Genome Sequence of Phytophthora parasitica CJ05E6.</title>
        <authorList>
            <consortium name="The Broad Institute Genomics Platform"/>
            <person name="Russ C."/>
            <person name="Tyler B."/>
            <person name="Panabieres F."/>
            <person name="Shan W."/>
            <person name="Tripathy S."/>
            <person name="Grunwald N."/>
            <person name="Machado M."/>
            <person name="Johnson C.S."/>
            <person name="Arredondo F."/>
            <person name="Hong C."/>
            <person name="Coffey M."/>
            <person name="Young S.K."/>
            <person name="Zeng Q."/>
            <person name="Gargeya S."/>
            <person name="Fitzgerald M."/>
            <person name="Abouelleil A."/>
            <person name="Alvarado L."/>
            <person name="Chapman S.B."/>
            <person name="Gainer-Dewar J."/>
            <person name="Goldberg J."/>
            <person name="Griggs A."/>
            <person name="Gujja S."/>
            <person name="Hansen M."/>
            <person name="Howarth C."/>
            <person name="Imamovic A."/>
            <person name="Ireland A."/>
            <person name="Larimer J."/>
            <person name="McCowan C."/>
            <person name="Murphy C."/>
            <person name="Pearson M."/>
            <person name="Poon T.W."/>
            <person name="Priest M."/>
            <person name="Roberts A."/>
            <person name="Saif S."/>
            <person name="Shea T."/>
            <person name="Sykes S."/>
            <person name="Wortman J."/>
            <person name="Nusbaum C."/>
            <person name="Birren B."/>
        </authorList>
    </citation>
    <scope>NUCLEOTIDE SEQUENCE [LARGE SCALE GENOMIC DNA]</scope>
    <source>
        <strain evidence="2 3">CJ05E6</strain>
    </source>
</reference>
<evidence type="ECO:0000256" key="1">
    <source>
        <dbReference type="SAM" id="MobiDB-lite"/>
    </source>
</evidence>
<protein>
    <submittedName>
        <fullName evidence="2">Uncharacterized protein</fullName>
    </submittedName>
</protein>
<gene>
    <name evidence="2" type="ORF">L916_08622</name>
</gene>
<feature type="region of interest" description="Disordered" evidence="1">
    <location>
        <begin position="131"/>
        <end position="176"/>
    </location>
</feature>
<evidence type="ECO:0000313" key="2">
    <source>
        <dbReference type="EMBL" id="ETL40146.1"/>
    </source>
</evidence>
<feature type="region of interest" description="Disordered" evidence="1">
    <location>
        <begin position="71"/>
        <end position="94"/>
    </location>
</feature>
<dbReference type="VEuPathDB" id="FungiDB:PPTG_16274"/>
<proteinExistence type="predicted"/>
<name>W2J1B3_PHYNI</name>
<dbReference type="EMBL" id="KI672906">
    <property type="protein sequence ID" value="ETL40146.1"/>
    <property type="molecule type" value="Genomic_DNA"/>
</dbReference>
<feature type="region of interest" description="Disordered" evidence="1">
    <location>
        <begin position="103"/>
        <end position="122"/>
    </location>
</feature>
<feature type="region of interest" description="Disordered" evidence="1">
    <location>
        <begin position="462"/>
        <end position="490"/>
    </location>
</feature>
<feature type="compositionally biased region" description="Low complexity" evidence="1">
    <location>
        <begin position="103"/>
        <end position="117"/>
    </location>
</feature>
<dbReference type="Proteomes" id="UP000053864">
    <property type="component" value="Unassembled WGS sequence"/>
</dbReference>
<dbReference type="AlphaFoldDB" id="W2J1B3"/>
<feature type="region of interest" description="Disordered" evidence="1">
    <location>
        <begin position="306"/>
        <end position="368"/>
    </location>
</feature>
<evidence type="ECO:0000313" key="3">
    <source>
        <dbReference type="Proteomes" id="UP000053864"/>
    </source>
</evidence>
<accession>W2J1B3</accession>
<organism evidence="2 3">
    <name type="scientific">Phytophthora nicotianae</name>
    <name type="common">Potato buckeye rot agent</name>
    <name type="synonym">Phytophthora parasitica</name>
    <dbReference type="NCBI Taxonomy" id="4792"/>
    <lineage>
        <taxon>Eukaryota</taxon>
        <taxon>Sar</taxon>
        <taxon>Stramenopiles</taxon>
        <taxon>Oomycota</taxon>
        <taxon>Peronosporomycetes</taxon>
        <taxon>Peronosporales</taxon>
        <taxon>Peronosporaceae</taxon>
        <taxon>Phytophthora</taxon>
    </lineage>
</organism>
<feature type="compositionally biased region" description="Basic and acidic residues" evidence="1">
    <location>
        <begin position="306"/>
        <end position="320"/>
    </location>
</feature>
<sequence length="595" mass="66055">MYRPKRLPLPVAYQDDMKTFFTGLKRVKADTSTKRDVDDTLGTIHSRFCCIAIVTAVVRAFSVVRTGPQQFVENQSGGRPEEGKRQLPSPRPHKYLDAALQPSATTPVPTTSVSPPALQDAPPRSLVISTRDEDSAQATDEGLAGSSLTPYGTHRHVPTEPVAPLPSIYDGTAASSQQNKTMGGWQASQIHVASTKFDGKVENWSGWKTEMQTILHWQGLLQVLKGVDFSMPSVQRETRMRRELERMEITITEGELASTVLSNAVGVYPSVANEHTQRVSRLRSGYDKDQRVQDAVNLLLVAERTVREQQSRDRREERQGLQRHANLVTSRGGQHHQQSQQQRGGGKRRANNNGGNGGNKKHRSDEEIRKRREKIENATRSASLATSVAIDSTRVEDSRRTVIQDAVVERPHADRVETHPLHINPARQCKDGHSYSTIYTRHELSTLIGRDFEERLLRARDAQREDASIEYSPTSPPDDEDEDERGASGLPVVRRVMAATTNGDTEAVPADEIEWILGSGAQVNVTGELQLLNNVMELQHAEILEGATGSCERIGIAGAVLMPVVNDLNGRVDMRLLEEVQVSCRRRPGKRISLQ</sequence>